<name>A0A165CXB4_9APHY</name>
<sequence>MFTRNVLRILPLVLAALSMAANAVPKPEKPLNERLLARLDDCGEVSESVAFLQAYSPSFENHFYGDDAASMEGLITNQDYISEGDVGHVFSAQVGVTIPLYGLWSNGRLDSFYTTSKSEADNAVDKLGYTAYGTVAFVYQDQNCGSIPLYRMYSPTATDHFYTTSESERDNAITNLGYVDEGIQCYVLPTDD</sequence>
<dbReference type="RefSeq" id="XP_040761391.1">
    <property type="nucleotide sequence ID" value="XM_040902045.1"/>
</dbReference>
<dbReference type="Proteomes" id="UP000076871">
    <property type="component" value="Unassembled WGS sequence"/>
</dbReference>
<dbReference type="OrthoDB" id="9971254at2759"/>
<keyword evidence="4" id="KW-1185">Reference proteome</keyword>
<keyword evidence="1" id="KW-0732">Signal</keyword>
<evidence type="ECO:0000256" key="1">
    <source>
        <dbReference type="SAM" id="SignalP"/>
    </source>
</evidence>
<protein>
    <recommendedName>
        <fullName evidence="2">DUF5648 domain-containing protein</fullName>
    </recommendedName>
</protein>
<evidence type="ECO:0000313" key="4">
    <source>
        <dbReference type="Proteomes" id="UP000076871"/>
    </source>
</evidence>
<dbReference type="GeneID" id="63819076"/>
<evidence type="ECO:0000259" key="2">
    <source>
        <dbReference type="Pfam" id="PF18885"/>
    </source>
</evidence>
<gene>
    <name evidence="3" type="ORF">LAESUDRAFT_330092</name>
</gene>
<reference evidence="3 4" key="1">
    <citation type="journal article" date="2016" name="Mol. Biol. Evol.">
        <title>Comparative Genomics of Early-Diverging Mushroom-Forming Fungi Provides Insights into the Origins of Lignocellulose Decay Capabilities.</title>
        <authorList>
            <person name="Nagy L.G."/>
            <person name="Riley R."/>
            <person name="Tritt A."/>
            <person name="Adam C."/>
            <person name="Daum C."/>
            <person name="Floudas D."/>
            <person name="Sun H."/>
            <person name="Yadav J.S."/>
            <person name="Pangilinan J."/>
            <person name="Larsson K.H."/>
            <person name="Matsuura K."/>
            <person name="Barry K."/>
            <person name="Labutti K."/>
            <person name="Kuo R."/>
            <person name="Ohm R.A."/>
            <person name="Bhattacharya S.S."/>
            <person name="Shirouzu T."/>
            <person name="Yoshinaga Y."/>
            <person name="Martin F.M."/>
            <person name="Grigoriev I.V."/>
            <person name="Hibbett D.S."/>
        </authorList>
    </citation>
    <scope>NUCLEOTIDE SEQUENCE [LARGE SCALE GENOMIC DNA]</scope>
    <source>
        <strain evidence="3 4">93-53</strain>
    </source>
</reference>
<feature type="chain" id="PRO_5007856216" description="DUF5648 domain-containing protein" evidence="1">
    <location>
        <begin position="24"/>
        <end position="192"/>
    </location>
</feature>
<organism evidence="3 4">
    <name type="scientific">Laetiporus sulphureus 93-53</name>
    <dbReference type="NCBI Taxonomy" id="1314785"/>
    <lineage>
        <taxon>Eukaryota</taxon>
        <taxon>Fungi</taxon>
        <taxon>Dikarya</taxon>
        <taxon>Basidiomycota</taxon>
        <taxon>Agaricomycotina</taxon>
        <taxon>Agaricomycetes</taxon>
        <taxon>Polyporales</taxon>
        <taxon>Laetiporus</taxon>
    </lineage>
</organism>
<dbReference type="AlphaFoldDB" id="A0A165CXB4"/>
<dbReference type="InParanoid" id="A0A165CXB4"/>
<feature type="domain" description="DUF5648" evidence="2">
    <location>
        <begin position="51"/>
        <end position="188"/>
    </location>
</feature>
<accession>A0A165CXB4</accession>
<dbReference type="EMBL" id="KV427642">
    <property type="protein sequence ID" value="KZT03651.1"/>
    <property type="molecule type" value="Genomic_DNA"/>
</dbReference>
<dbReference type="Pfam" id="PF18885">
    <property type="entry name" value="DUF5648"/>
    <property type="match status" value="1"/>
</dbReference>
<evidence type="ECO:0000313" key="3">
    <source>
        <dbReference type="EMBL" id="KZT03651.1"/>
    </source>
</evidence>
<feature type="signal peptide" evidence="1">
    <location>
        <begin position="1"/>
        <end position="23"/>
    </location>
</feature>
<proteinExistence type="predicted"/>
<dbReference type="InterPro" id="IPR043708">
    <property type="entry name" value="DUF5648"/>
</dbReference>